<dbReference type="GO" id="GO:0015808">
    <property type="term" value="P:L-alanine transport"/>
    <property type="evidence" value="ECO:0007669"/>
    <property type="project" value="TreeGrafter"/>
</dbReference>
<dbReference type="PROSITE" id="PS00211">
    <property type="entry name" value="ABC_TRANSPORTER_1"/>
    <property type="match status" value="1"/>
</dbReference>
<reference evidence="5 6" key="2">
    <citation type="journal article" date="2016" name="ISME J.">
        <title>Characterization of the first cultured representative of Verrucomicrobia subdivision 5 indicates the proposal of a novel phylum.</title>
        <authorList>
            <person name="Spring S."/>
            <person name="Bunk B."/>
            <person name="Sproer C."/>
            <person name="Schumann P."/>
            <person name="Rohde M."/>
            <person name="Tindall B.J."/>
            <person name="Klenk H.P."/>
        </authorList>
    </citation>
    <scope>NUCLEOTIDE SEQUENCE [LARGE SCALE GENOMIC DNA]</scope>
    <source>
        <strain evidence="5 6">L21-Fru-AB</strain>
    </source>
</reference>
<keyword evidence="2" id="KW-0547">Nucleotide-binding</keyword>
<dbReference type="GO" id="GO:0005886">
    <property type="term" value="C:plasma membrane"/>
    <property type="evidence" value="ECO:0007669"/>
    <property type="project" value="TreeGrafter"/>
</dbReference>
<dbReference type="EMBL" id="CP010904">
    <property type="protein sequence ID" value="AKJ63588.1"/>
    <property type="molecule type" value="Genomic_DNA"/>
</dbReference>
<dbReference type="GO" id="GO:0005304">
    <property type="term" value="F:L-valine transmembrane transporter activity"/>
    <property type="evidence" value="ECO:0007669"/>
    <property type="project" value="TreeGrafter"/>
</dbReference>
<name>A0A0G3EBB9_9BACT</name>
<dbReference type="PANTHER" id="PTHR45772:SF7">
    <property type="entry name" value="AMINO ACID ABC TRANSPORTER ATP-BINDING PROTEIN"/>
    <property type="match status" value="1"/>
</dbReference>
<evidence type="ECO:0000259" key="4">
    <source>
        <dbReference type="PROSITE" id="PS50893"/>
    </source>
</evidence>
<keyword evidence="6" id="KW-1185">Reference proteome</keyword>
<keyword evidence="1" id="KW-0813">Transport</keyword>
<feature type="domain" description="ABC transporter" evidence="4">
    <location>
        <begin position="6"/>
        <end position="236"/>
    </location>
</feature>
<organism evidence="5 6">
    <name type="scientific">Kiritimatiella glycovorans</name>
    <dbReference type="NCBI Taxonomy" id="1307763"/>
    <lineage>
        <taxon>Bacteria</taxon>
        <taxon>Pseudomonadati</taxon>
        <taxon>Kiritimatiellota</taxon>
        <taxon>Kiritimatiellia</taxon>
        <taxon>Kiritimatiellales</taxon>
        <taxon>Kiritimatiellaceae</taxon>
        <taxon>Kiritimatiella</taxon>
    </lineage>
</organism>
<dbReference type="STRING" id="1307763.L21SP4_00307"/>
<dbReference type="PROSITE" id="PS50893">
    <property type="entry name" value="ABC_TRANSPORTER_2"/>
    <property type="match status" value="1"/>
</dbReference>
<evidence type="ECO:0000256" key="2">
    <source>
        <dbReference type="ARBA" id="ARBA00022741"/>
    </source>
</evidence>
<dbReference type="InterPro" id="IPR017871">
    <property type="entry name" value="ABC_transporter-like_CS"/>
</dbReference>
<dbReference type="GO" id="GO:0005524">
    <property type="term" value="F:ATP binding"/>
    <property type="evidence" value="ECO:0007669"/>
    <property type="project" value="UniProtKB-KW"/>
</dbReference>
<accession>A0A0G3EBB9</accession>
<evidence type="ECO:0000256" key="1">
    <source>
        <dbReference type="ARBA" id="ARBA00022448"/>
    </source>
</evidence>
<protein>
    <submittedName>
        <fullName evidence="5">Putative ATP-dependent transporter SufC</fullName>
    </submittedName>
</protein>
<dbReference type="InterPro" id="IPR051120">
    <property type="entry name" value="ABC_AA/LPS_Transport"/>
</dbReference>
<evidence type="ECO:0000313" key="5">
    <source>
        <dbReference type="EMBL" id="AKJ63588.1"/>
    </source>
</evidence>
<proteinExistence type="predicted"/>
<dbReference type="KEGG" id="vbl:L21SP4_00307"/>
<keyword evidence="3" id="KW-0067">ATP-binding</keyword>
<dbReference type="InterPro" id="IPR027417">
    <property type="entry name" value="P-loop_NTPase"/>
</dbReference>
<dbReference type="GO" id="GO:0016887">
    <property type="term" value="F:ATP hydrolysis activity"/>
    <property type="evidence" value="ECO:0007669"/>
    <property type="project" value="InterPro"/>
</dbReference>
<gene>
    <name evidence="5" type="primary">sufC</name>
    <name evidence="5" type="ORF">L21SP4_00307</name>
</gene>
<dbReference type="SMART" id="SM00382">
    <property type="entry name" value="AAA"/>
    <property type="match status" value="1"/>
</dbReference>
<dbReference type="Proteomes" id="UP000035268">
    <property type="component" value="Chromosome"/>
</dbReference>
<dbReference type="OrthoDB" id="9806149at2"/>
<dbReference type="GO" id="GO:0015188">
    <property type="term" value="F:L-isoleucine transmembrane transporter activity"/>
    <property type="evidence" value="ECO:0007669"/>
    <property type="project" value="TreeGrafter"/>
</dbReference>
<dbReference type="PATRIC" id="fig|1609981.3.peg.322"/>
<dbReference type="InterPro" id="IPR003439">
    <property type="entry name" value="ABC_transporter-like_ATP-bd"/>
</dbReference>
<reference evidence="6" key="1">
    <citation type="submission" date="2015-02" db="EMBL/GenBank/DDBJ databases">
        <title>Description and complete genome sequence of the first cultured representative of the subdivision 5 of the Verrucomicrobia phylum.</title>
        <authorList>
            <person name="Spring S."/>
            <person name="Bunk B."/>
            <person name="Sproer C."/>
            <person name="Klenk H.-P."/>
        </authorList>
    </citation>
    <scope>NUCLEOTIDE SEQUENCE [LARGE SCALE GENOMIC DNA]</scope>
    <source>
        <strain evidence="6">L21-Fru-AB</strain>
    </source>
</reference>
<dbReference type="RefSeq" id="WP_052881002.1">
    <property type="nucleotide sequence ID" value="NZ_CP010904.1"/>
</dbReference>
<dbReference type="InterPro" id="IPR003593">
    <property type="entry name" value="AAA+_ATPase"/>
</dbReference>
<evidence type="ECO:0000256" key="3">
    <source>
        <dbReference type="ARBA" id="ARBA00022840"/>
    </source>
</evidence>
<sequence length="249" mass="27141">MTPPVLETRDLSLQLGESRLLDGLSVDFHEGCIHALVGPNGAGKTTLANTLMGLRGYRGHEGDILLDGTSLRGTGPDERARRGMTLAWQEPARFEGLRVERFIAAGAKDPGEGRLRAVLEEVGLDPRSYLDRAVDPSLSGGERKRIELASILAMEPRIVLMDEPDSGIDVEALNYIFKALKNLKRAGATVILITHSAEVLKHAGDAMLMCCGRLIDRGPVDKIRPYFEGRCIPCNHPNRPSLGEGGRRE</sequence>
<dbReference type="GO" id="GO:0015192">
    <property type="term" value="F:L-phenylalanine transmembrane transporter activity"/>
    <property type="evidence" value="ECO:0007669"/>
    <property type="project" value="TreeGrafter"/>
</dbReference>
<dbReference type="GO" id="GO:1903805">
    <property type="term" value="P:L-valine import across plasma membrane"/>
    <property type="evidence" value="ECO:0007669"/>
    <property type="project" value="TreeGrafter"/>
</dbReference>
<dbReference type="GO" id="GO:0042941">
    <property type="term" value="P:D-alanine transmembrane transport"/>
    <property type="evidence" value="ECO:0007669"/>
    <property type="project" value="TreeGrafter"/>
</dbReference>
<evidence type="ECO:0000313" key="6">
    <source>
        <dbReference type="Proteomes" id="UP000035268"/>
    </source>
</evidence>
<dbReference type="Pfam" id="PF00005">
    <property type="entry name" value="ABC_tran"/>
    <property type="match status" value="1"/>
</dbReference>
<dbReference type="GO" id="GO:1903806">
    <property type="term" value="P:L-isoleucine import across plasma membrane"/>
    <property type="evidence" value="ECO:0007669"/>
    <property type="project" value="TreeGrafter"/>
</dbReference>
<dbReference type="PANTHER" id="PTHR45772">
    <property type="entry name" value="CONSERVED COMPONENT OF ABC TRANSPORTER FOR NATURAL AMINO ACIDS-RELATED"/>
    <property type="match status" value="1"/>
</dbReference>
<dbReference type="Gene3D" id="3.40.50.300">
    <property type="entry name" value="P-loop containing nucleotide triphosphate hydrolases"/>
    <property type="match status" value="1"/>
</dbReference>
<dbReference type="SUPFAM" id="SSF52540">
    <property type="entry name" value="P-loop containing nucleoside triphosphate hydrolases"/>
    <property type="match status" value="1"/>
</dbReference>
<dbReference type="AlphaFoldDB" id="A0A0G3EBB9"/>